<evidence type="ECO:0000256" key="1">
    <source>
        <dbReference type="SAM" id="SignalP"/>
    </source>
</evidence>
<protein>
    <submittedName>
        <fullName evidence="2">Sel1 repeat family protein</fullName>
    </submittedName>
</protein>
<comment type="caution">
    <text evidence="2">The sequence shown here is derived from an EMBL/GenBank/DDBJ whole genome shotgun (WGS) entry which is preliminary data.</text>
</comment>
<proteinExistence type="predicted"/>
<feature type="signal peptide" evidence="1">
    <location>
        <begin position="1"/>
        <end position="22"/>
    </location>
</feature>
<accession>A0ABT2YAC1</accession>
<keyword evidence="1" id="KW-0732">Signal</keyword>
<dbReference type="Proteomes" id="UP001209701">
    <property type="component" value="Unassembled WGS sequence"/>
</dbReference>
<dbReference type="Pfam" id="PF08238">
    <property type="entry name" value="Sel1"/>
    <property type="match status" value="7"/>
</dbReference>
<organism evidence="2 3">
    <name type="scientific">Roseateles oligotrophus</name>
    <dbReference type="NCBI Taxonomy" id="1769250"/>
    <lineage>
        <taxon>Bacteria</taxon>
        <taxon>Pseudomonadati</taxon>
        <taxon>Pseudomonadota</taxon>
        <taxon>Betaproteobacteria</taxon>
        <taxon>Burkholderiales</taxon>
        <taxon>Sphaerotilaceae</taxon>
        <taxon>Roseateles</taxon>
    </lineage>
</organism>
<dbReference type="Gene3D" id="1.25.40.10">
    <property type="entry name" value="Tetratricopeptide repeat domain"/>
    <property type="match status" value="2"/>
</dbReference>
<dbReference type="InterPro" id="IPR011990">
    <property type="entry name" value="TPR-like_helical_dom_sf"/>
</dbReference>
<feature type="chain" id="PRO_5046703468" evidence="1">
    <location>
        <begin position="23"/>
        <end position="504"/>
    </location>
</feature>
<dbReference type="PANTHER" id="PTHR11102">
    <property type="entry name" value="SEL-1-LIKE PROTEIN"/>
    <property type="match status" value="1"/>
</dbReference>
<name>A0ABT2YAC1_9BURK</name>
<dbReference type="InterPro" id="IPR050767">
    <property type="entry name" value="Sel1_AlgK"/>
</dbReference>
<evidence type="ECO:0000313" key="3">
    <source>
        <dbReference type="Proteomes" id="UP001209701"/>
    </source>
</evidence>
<dbReference type="PANTHER" id="PTHR11102:SF160">
    <property type="entry name" value="ERAD-ASSOCIATED E3 UBIQUITIN-PROTEIN LIGASE COMPONENT HRD3"/>
    <property type="match status" value="1"/>
</dbReference>
<dbReference type="RefSeq" id="WP_263569887.1">
    <property type="nucleotide sequence ID" value="NZ_JAJIRN010000002.1"/>
</dbReference>
<sequence>MTQKNPFHALMAIALLAGPVSAQTPQAKPAEAAAAAAPATPTTAALAPVAVSGRRAQPVDADIVTNAKTKILNRNYASSCAFMSSYNANEDAVTLAYMNSFGLGDSISNEAERFSDISPNGNARSDAVGSAIEGLAPALTDPNAAAAGCGPGDRNLAAGRNFIARKDKTLDQAFAAVDKDDYAQARSLFEAAYDKIGYEEAALMLGKIHLYGLGTAKSTPAAVAWLEKIIDARYDPVVDRLKFNPKAPEAMNPRVEAAVLLAKIHLVGMGAPKSPEQARQWYAKALDFGWVPAGNTLGLAALNGYGGKKDVGRALDYLKDAAEAGYVPAQFNLAELYASGADGVARNPALANRLFAQAAQAGHVEAMLAVGRSYDEGLGMPADAAKAISYYKDAAVKGNADAQSALATFFYEGQVVPQDLATARKLFEAAAQRGQVDAMFNLAVMSVRGEGGPKDLAMGYVWLNLAKAAGHDATDAALKAVAPLLTPQDQARADAVLKPPAKKL</sequence>
<reference evidence="2 3" key="1">
    <citation type="submission" date="2021-11" db="EMBL/GenBank/DDBJ databases">
        <authorList>
            <person name="Liang Q."/>
            <person name="Mou H."/>
            <person name="Liu Z."/>
        </authorList>
    </citation>
    <scope>NUCLEOTIDE SEQUENCE [LARGE SCALE GENOMIC DNA]</scope>
    <source>
        <strain evidence="2 3">CHU3</strain>
    </source>
</reference>
<dbReference type="EMBL" id="JAJIRN010000002">
    <property type="protein sequence ID" value="MCV2367256.1"/>
    <property type="molecule type" value="Genomic_DNA"/>
</dbReference>
<dbReference type="InterPro" id="IPR006597">
    <property type="entry name" value="Sel1-like"/>
</dbReference>
<gene>
    <name evidence="2" type="ORF">LNV07_03995</name>
</gene>
<evidence type="ECO:0000313" key="2">
    <source>
        <dbReference type="EMBL" id="MCV2367256.1"/>
    </source>
</evidence>
<keyword evidence="3" id="KW-1185">Reference proteome</keyword>
<dbReference type="SMART" id="SM00671">
    <property type="entry name" value="SEL1"/>
    <property type="match status" value="7"/>
</dbReference>
<dbReference type="SUPFAM" id="SSF81901">
    <property type="entry name" value="HCP-like"/>
    <property type="match status" value="1"/>
</dbReference>